<comment type="subunit">
    <text evidence="1 8">Homodimer.</text>
</comment>
<keyword evidence="12" id="KW-1185">Reference proteome</keyword>
<feature type="binding site" evidence="8">
    <location>
        <begin position="413"/>
        <end position="415"/>
    </location>
    <ligand>
        <name>GTP</name>
        <dbReference type="ChEBI" id="CHEBI:37565"/>
    </ligand>
</feature>
<dbReference type="UniPathway" id="UPA00075">
    <property type="reaction ID" value="UER00335"/>
</dbReference>
<dbReference type="InterPro" id="IPR001114">
    <property type="entry name" value="Adenylosuccinate_synthetase"/>
</dbReference>
<dbReference type="GO" id="GO:0044208">
    <property type="term" value="P:'de novo' AMP biosynthetic process"/>
    <property type="evidence" value="ECO:0007669"/>
    <property type="project" value="UniProtKB-UniRule"/>
</dbReference>
<keyword evidence="3 8" id="KW-0479">Metal-binding</keyword>
<dbReference type="PROSITE" id="PS01266">
    <property type="entry name" value="ADENYLOSUCCIN_SYN_1"/>
    <property type="match status" value="1"/>
</dbReference>
<dbReference type="GO" id="GO:0005737">
    <property type="term" value="C:cytoplasm"/>
    <property type="evidence" value="ECO:0007669"/>
    <property type="project" value="UniProtKB-SubCell"/>
</dbReference>
<feature type="binding site" evidence="8">
    <location>
        <begin position="13"/>
        <end position="19"/>
    </location>
    <ligand>
        <name>GTP</name>
        <dbReference type="ChEBI" id="CHEBI:37565"/>
    </ligand>
</feature>
<feature type="binding site" evidence="8">
    <location>
        <begin position="300"/>
        <end position="306"/>
    </location>
    <ligand>
        <name>substrate</name>
    </ligand>
</feature>
<keyword evidence="6 8" id="KW-0460">Magnesium</keyword>
<feature type="binding site" evidence="8">
    <location>
        <begin position="41"/>
        <end position="43"/>
    </location>
    <ligand>
        <name>GTP</name>
        <dbReference type="ChEBI" id="CHEBI:37565"/>
    </ligand>
</feature>
<dbReference type="Gene3D" id="3.40.440.10">
    <property type="entry name" value="Adenylosuccinate Synthetase, subunit A, domain 1"/>
    <property type="match status" value="1"/>
</dbReference>
<feature type="binding site" description="in other chain" evidence="8">
    <location>
        <position position="304"/>
    </location>
    <ligand>
        <name>IMP</name>
        <dbReference type="ChEBI" id="CHEBI:58053"/>
        <note>ligand shared between dimeric partners</note>
    </ligand>
</feature>
<feature type="binding site" evidence="8">
    <location>
        <position position="41"/>
    </location>
    <ligand>
        <name>Mg(2+)</name>
        <dbReference type="ChEBI" id="CHEBI:18420"/>
    </ligand>
</feature>
<evidence type="ECO:0000256" key="5">
    <source>
        <dbReference type="ARBA" id="ARBA00022755"/>
    </source>
</evidence>
<dbReference type="FunFam" id="3.90.170.10:FF:000001">
    <property type="entry name" value="Adenylosuccinate synthetase"/>
    <property type="match status" value="1"/>
</dbReference>
<dbReference type="Pfam" id="PF00709">
    <property type="entry name" value="Adenylsucc_synt"/>
    <property type="match status" value="1"/>
</dbReference>
<proteinExistence type="inferred from homology"/>
<comment type="cofactor">
    <cofactor evidence="8">
        <name>Mg(2+)</name>
        <dbReference type="ChEBI" id="CHEBI:18420"/>
    </cofactor>
    <text evidence="8">Binds 1 Mg(2+) ion per subunit.</text>
</comment>
<evidence type="ECO:0000256" key="2">
    <source>
        <dbReference type="ARBA" id="ARBA00022598"/>
    </source>
</evidence>
<protein>
    <recommendedName>
        <fullName evidence="8 10">Adenylosuccinate synthetase</fullName>
        <shortName evidence="8">AMPSase</shortName>
        <shortName evidence="8">AdSS</shortName>
        <ecNumber evidence="8 10">6.3.4.4</ecNumber>
    </recommendedName>
    <alternativeName>
        <fullName evidence="8">IMP--aspartate ligase</fullName>
    </alternativeName>
</protein>
<dbReference type="NCBIfam" id="NF002223">
    <property type="entry name" value="PRK01117.1"/>
    <property type="match status" value="1"/>
</dbReference>
<dbReference type="SUPFAM" id="SSF52540">
    <property type="entry name" value="P-loop containing nucleoside triphosphate hydrolases"/>
    <property type="match status" value="1"/>
</dbReference>
<comment type="pathway">
    <text evidence="8 10">Purine metabolism; AMP biosynthesis via de novo pathway; AMP from IMP: step 1/2.</text>
</comment>
<dbReference type="KEGG" id="ntg:NSCAC_1629"/>
<feature type="binding site" description="in other chain" evidence="8">
    <location>
        <position position="240"/>
    </location>
    <ligand>
        <name>IMP</name>
        <dbReference type="ChEBI" id="CHEBI:58053"/>
        <note>ligand shared between dimeric partners</note>
    </ligand>
</feature>
<dbReference type="GO" id="GO:0005525">
    <property type="term" value="F:GTP binding"/>
    <property type="evidence" value="ECO:0007669"/>
    <property type="project" value="UniProtKB-UniRule"/>
</dbReference>
<feature type="binding site" description="in other chain" evidence="8">
    <location>
        <position position="225"/>
    </location>
    <ligand>
        <name>IMP</name>
        <dbReference type="ChEBI" id="CHEBI:58053"/>
        <note>ligand shared between dimeric partners</note>
    </ligand>
</feature>
<dbReference type="Gene3D" id="3.90.170.10">
    <property type="entry name" value="Adenylosuccinate Synthetase, subunit A, domain 3"/>
    <property type="match status" value="1"/>
</dbReference>
<dbReference type="FunFam" id="1.10.300.10:FF:000001">
    <property type="entry name" value="Adenylosuccinate synthetase"/>
    <property type="match status" value="1"/>
</dbReference>
<comment type="similarity">
    <text evidence="8 10">Belongs to the adenylosuccinate synthetase family.</text>
</comment>
<dbReference type="GO" id="GO:0000287">
    <property type="term" value="F:magnesium ion binding"/>
    <property type="evidence" value="ECO:0007669"/>
    <property type="project" value="UniProtKB-UniRule"/>
</dbReference>
<comment type="catalytic activity">
    <reaction evidence="8 10">
        <text>IMP + L-aspartate + GTP = N(6)-(1,2-dicarboxyethyl)-AMP + GDP + phosphate + 2 H(+)</text>
        <dbReference type="Rhea" id="RHEA:15753"/>
        <dbReference type="ChEBI" id="CHEBI:15378"/>
        <dbReference type="ChEBI" id="CHEBI:29991"/>
        <dbReference type="ChEBI" id="CHEBI:37565"/>
        <dbReference type="ChEBI" id="CHEBI:43474"/>
        <dbReference type="ChEBI" id="CHEBI:57567"/>
        <dbReference type="ChEBI" id="CHEBI:58053"/>
        <dbReference type="ChEBI" id="CHEBI:58189"/>
        <dbReference type="EC" id="6.3.4.4"/>
    </reaction>
</comment>
<dbReference type="InterPro" id="IPR033128">
    <property type="entry name" value="Adenylosuccin_syn_Lys_AS"/>
</dbReference>
<feature type="binding site" description="in other chain" evidence="8">
    <location>
        <position position="130"/>
    </location>
    <ligand>
        <name>IMP</name>
        <dbReference type="ChEBI" id="CHEBI:58053"/>
        <note>ligand shared between dimeric partners</note>
    </ligand>
</feature>
<dbReference type="InterPro" id="IPR018220">
    <property type="entry name" value="Adenylosuccin_syn_GTP-bd"/>
</dbReference>
<dbReference type="NCBIfam" id="TIGR00184">
    <property type="entry name" value="purA"/>
    <property type="match status" value="1"/>
</dbReference>
<evidence type="ECO:0000256" key="8">
    <source>
        <dbReference type="HAMAP-Rule" id="MF_00011"/>
    </source>
</evidence>
<keyword evidence="8" id="KW-0963">Cytoplasm</keyword>
<keyword evidence="2 8" id="KW-0436">Ligase</keyword>
<sequence>MAKNIVIIGSQWGDEGKGKIVDLLTHHVDAVVRFQGGHNAGHTLVTKANQKIVLHLIPSGILHEHVLCMIGNGVVLSPVAFMKEAEMLKQQGIMLYNRLKISPMSPLILPHHIALDHAREKTQGRQIGTTGCGIGPAYEDKIARRALRVSDLLNEENFTTNLAEIIDYHNFILEKYYQTQPVDYKQTLDQAFSFKEKFKSLIADIPALLTQLRLKGKNVLFEGAQGTFLDIDHGTYPFVTSSNTTAGAAATGSGIGPRNLDHIIGITKAYTTRVGNGPFPTELNDDIGEHLAKVGYEFGSTTNRPRRCGWLDLVALKRSIIINSISSLCVTKLDVLDGIEKLYICTAYRYNNQYYEVPPDTEILAHCDPVYIELPGWSESTVGLTDYTQLPKNAHNYLNKIEELTETPIGIISTGPEREQTIILNNPFE</sequence>
<dbReference type="GO" id="GO:0046040">
    <property type="term" value="P:IMP metabolic process"/>
    <property type="evidence" value="ECO:0007669"/>
    <property type="project" value="TreeGrafter"/>
</dbReference>
<dbReference type="GO" id="GO:0004019">
    <property type="term" value="F:adenylosuccinate synthase activity"/>
    <property type="evidence" value="ECO:0007669"/>
    <property type="project" value="UniProtKB-UniRule"/>
</dbReference>
<dbReference type="EC" id="6.3.4.4" evidence="8 10"/>
<evidence type="ECO:0000256" key="6">
    <source>
        <dbReference type="ARBA" id="ARBA00022842"/>
    </source>
</evidence>
<feature type="active site" description="Proton donor" evidence="8">
    <location>
        <position position="42"/>
    </location>
</feature>
<dbReference type="HAMAP" id="MF_00011">
    <property type="entry name" value="Adenylosucc_synth"/>
    <property type="match status" value="1"/>
</dbReference>
<dbReference type="AlphaFoldDB" id="A0A7G1QBE3"/>
<evidence type="ECO:0000313" key="12">
    <source>
        <dbReference type="Proteomes" id="UP000516072"/>
    </source>
</evidence>
<evidence type="ECO:0000256" key="10">
    <source>
        <dbReference type="RuleBase" id="RU000520"/>
    </source>
</evidence>
<reference evidence="11 12" key="1">
    <citation type="submission" date="2020-03" db="EMBL/GenBank/DDBJ databases">
        <authorList>
            <person name="Picone N."/>
        </authorList>
    </citation>
    <scope>NUCLEOTIDE SEQUENCE [LARGE SCALE GENOMIC DNA]</scope>
    <source>
        <strain evidence="11">NSCAC1</strain>
    </source>
</reference>
<feature type="active site" description="Proton acceptor" evidence="8">
    <location>
        <position position="14"/>
    </location>
</feature>
<dbReference type="EMBL" id="LR778175">
    <property type="protein sequence ID" value="CAB1277357.1"/>
    <property type="molecule type" value="Genomic_DNA"/>
</dbReference>
<organism evidence="11 12">
    <name type="scientific">Candidatus Nitrosacidococcus tergens</name>
    <dbReference type="NCBI Taxonomy" id="553981"/>
    <lineage>
        <taxon>Bacteria</taxon>
        <taxon>Pseudomonadati</taxon>
        <taxon>Pseudomonadota</taxon>
        <taxon>Gammaproteobacteria</taxon>
        <taxon>Chromatiales</taxon>
        <taxon>Chromatiaceae</taxon>
        <taxon>Candidatus Nitrosacidococcus</taxon>
    </lineage>
</organism>
<feature type="binding site" evidence="8">
    <location>
        <position position="306"/>
    </location>
    <ligand>
        <name>GTP</name>
        <dbReference type="ChEBI" id="CHEBI:37565"/>
    </ligand>
</feature>
<feature type="binding site" evidence="8">
    <location>
        <position position="14"/>
    </location>
    <ligand>
        <name>Mg(2+)</name>
        <dbReference type="ChEBI" id="CHEBI:18420"/>
    </ligand>
</feature>
<dbReference type="InterPro" id="IPR042111">
    <property type="entry name" value="Adenylosuccinate_synth_dom3"/>
</dbReference>
<feature type="binding site" evidence="8">
    <location>
        <position position="144"/>
    </location>
    <ligand>
        <name>IMP</name>
        <dbReference type="ChEBI" id="CHEBI:58053"/>
        <note>ligand shared between dimeric partners</note>
    </ligand>
</feature>
<dbReference type="Proteomes" id="UP000516072">
    <property type="component" value="Chromosome"/>
</dbReference>
<dbReference type="CDD" id="cd03108">
    <property type="entry name" value="AdSS"/>
    <property type="match status" value="1"/>
</dbReference>
<dbReference type="InterPro" id="IPR042109">
    <property type="entry name" value="Adenylosuccinate_synth_dom1"/>
</dbReference>
<keyword evidence="4 8" id="KW-0547">Nucleotide-binding</keyword>
<dbReference type="PROSITE" id="PS00513">
    <property type="entry name" value="ADENYLOSUCCIN_SYN_2"/>
    <property type="match status" value="1"/>
</dbReference>
<evidence type="ECO:0000256" key="1">
    <source>
        <dbReference type="ARBA" id="ARBA00011738"/>
    </source>
</evidence>
<feature type="binding site" evidence="8">
    <location>
        <begin position="332"/>
        <end position="334"/>
    </location>
    <ligand>
        <name>GTP</name>
        <dbReference type="ChEBI" id="CHEBI:37565"/>
    </ligand>
</feature>
<dbReference type="InterPro" id="IPR027417">
    <property type="entry name" value="P-loop_NTPase"/>
</dbReference>
<feature type="binding site" description="in other chain" evidence="8">
    <location>
        <begin position="14"/>
        <end position="17"/>
    </location>
    <ligand>
        <name>IMP</name>
        <dbReference type="ChEBI" id="CHEBI:58053"/>
        <note>ligand shared between dimeric partners</note>
    </ligand>
</feature>
<evidence type="ECO:0000256" key="7">
    <source>
        <dbReference type="ARBA" id="ARBA00023134"/>
    </source>
</evidence>
<dbReference type="PANTHER" id="PTHR11846:SF0">
    <property type="entry name" value="ADENYLOSUCCINATE SYNTHETASE"/>
    <property type="match status" value="1"/>
</dbReference>
<dbReference type="Gene3D" id="1.10.300.10">
    <property type="entry name" value="Adenylosuccinate Synthetase, subunit A, domain 2"/>
    <property type="match status" value="1"/>
</dbReference>
<dbReference type="InterPro" id="IPR042110">
    <property type="entry name" value="Adenylosuccinate_synth_dom2"/>
</dbReference>
<keyword evidence="7 8" id="KW-0342">GTP-binding</keyword>
<name>A0A7G1QBE3_9GAMM</name>
<dbReference type="RefSeq" id="WP_197744283.1">
    <property type="nucleotide sequence ID" value="NZ_LR778175.1"/>
</dbReference>
<comment type="function">
    <text evidence="8">Plays an important role in the de novo pathway of purine nucleotide biosynthesis. Catalyzes the first committed step in the biosynthesis of AMP from IMP.</text>
</comment>
<evidence type="ECO:0000256" key="9">
    <source>
        <dbReference type="PROSITE-ProRule" id="PRU10134"/>
    </source>
</evidence>
<comment type="subcellular location">
    <subcellularLocation>
        <location evidence="8">Cytoplasm</location>
    </subcellularLocation>
</comment>
<keyword evidence="5 8" id="KW-0658">Purine biosynthesis</keyword>
<evidence type="ECO:0000256" key="4">
    <source>
        <dbReference type="ARBA" id="ARBA00022741"/>
    </source>
</evidence>
<accession>A0A7G1QBE3</accession>
<dbReference type="PANTHER" id="PTHR11846">
    <property type="entry name" value="ADENYLOSUCCINATE SYNTHETASE"/>
    <property type="match status" value="1"/>
</dbReference>
<feature type="active site" evidence="9">
    <location>
        <position position="141"/>
    </location>
</feature>
<feature type="binding site" description="in other chain" evidence="8">
    <location>
        <begin position="39"/>
        <end position="42"/>
    </location>
    <ligand>
        <name>IMP</name>
        <dbReference type="ChEBI" id="CHEBI:58053"/>
        <note>ligand shared between dimeric partners</note>
    </ligand>
</feature>
<evidence type="ECO:0000313" key="11">
    <source>
        <dbReference type="EMBL" id="CAB1277357.1"/>
    </source>
</evidence>
<gene>
    <name evidence="8 11" type="primary">purA</name>
    <name evidence="11" type="ORF">NSCAC_1629</name>
</gene>
<evidence type="ECO:0000256" key="3">
    <source>
        <dbReference type="ARBA" id="ARBA00022723"/>
    </source>
</evidence>
<dbReference type="SMART" id="SM00788">
    <property type="entry name" value="Adenylsucc_synt"/>
    <property type="match status" value="1"/>
</dbReference>